<protein>
    <submittedName>
        <fullName evidence="1">YlbF family regulator</fullName>
    </submittedName>
</protein>
<evidence type="ECO:0000313" key="2">
    <source>
        <dbReference type="Proteomes" id="UP000886887"/>
    </source>
</evidence>
<reference evidence="1" key="1">
    <citation type="submission" date="2020-10" db="EMBL/GenBank/DDBJ databases">
        <authorList>
            <person name="Gilroy R."/>
        </authorList>
    </citation>
    <scope>NUCLEOTIDE SEQUENCE</scope>
    <source>
        <strain evidence="1">ChiSxjej2B14-6234</strain>
    </source>
</reference>
<name>A0A9D1CQ18_9FIRM</name>
<gene>
    <name evidence="1" type="ORF">IAB73_02100</name>
</gene>
<comment type="caution">
    <text evidence="1">The sequence shown here is derived from an EMBL/GenBank/DDBJ whole genome shotgun (WGS) entry which is preliminary data.</text>
</comment>
<dbReference type="EMBL" id="DVFJ01000006">
    <property type="protein sequence ID" value="HIQ70987.1"/>
    <property type="molecule type" value="Genomic_DNA"/>
</dbReference>
<reference evidence="1" key="2">
    <citation type="journal article" date="2021" name="PeerJ">
        <title>Extensive microbial diversity within the chicken gut microbiome revealed by metagenomics and culture.</title>
        <authorList>
            <person name="Gilroy R."/>
            <person name="Ravi A."/>
            <person name="Getino M."/>
            <person name="Pursley I."/>
            <person name="Horton D.L."/>
            <person name="Alikhan N.F."/>
            <person name="Baker D."/>
            <person name="Gharbi K."/>
            <person name="Hall N."/>
            <person name="Watson M."/>
            <person name="Adriaenssens E.M."/>
            <person name="Foster-Nyarko E."/>
            <person name="Jarju S."/>
            <person name="Secka A."/>
            <person name="Antonio M."/>
            <person name="Oren A."/>
            <person name="Chaudhuri R.R."/>
            <person name="La Ragione R."/>
            <person name="Hildebrand F."/>
            <person name="Pallen M.J."/>
        </authorList>
    </citation>
    <scope>NUCLEOTIDE SEQUENCE</scope>
    <source>
        <strain evidence="1">ChiSxjej2B14-6234</strain>
    </source>
</reference>
<dbReference type="Gene3D" id="1.20.1500.10">
    <property type="entry name" value="YheA/YmcA-like"/>
    <property type="match status" value="1"/>
</dbReference>
<accession>A0A9D1CQ18</accession>
<sequence length="117" mass="13192">MNIYDTANRLAGEIRGSEECRELARLREAAYADETNRALLKEYKRLQLQLQMSMTGAAGQMPDEEMKRFQQLASLLYMNPDVQAYLLAEMQMQKTLADVFKILTDAAGLSLELPGGD</sequence>
<dbReference type="SUPFAM" id="SSF158622">
    <property type="entry name" value="YheA/YmcA-like"/>
    <property type="match status" value="1"/>
</dbReference>
<dbReference type="InterPro" id="IPR010368">
    <property type="entry name" value="Com_YlbF"/>
</dbReference>
<organism evidence="1 2">
    <name type="scientific">Candidatus Onthenecus intestinigallinarum</name>
    <dbReference type="NCBI Taxonomy" id="2840875"/>
    <lineage>
        <taxon>Bacteria</taxon>
        <taxon>Bacillati</taxon>
        <taxon>Bacillota</taxon>
        <taxon>Clostridia</taxon>
        <taxon>Eubacteriales</taxon>
        <taxon>Candidatus Onthenecus</taxon>
    </lineage>
</organism>
<dbReference type="AlphaFoldDB" id="A0A9D1CQ18"/>
<proteinExistence type="predicted"/>
<dbReference type="InterPro" id="IPR023378">
    <property type="entry name" value="YheA/YmcA-like_dom_sf"/>
</dbReference>
<dbReference type="Proteomes" id="UP000886887">
    <property type="component" value="Unassembled WGS sequence"/>
</dbReference>
<evidence type="ECO:0000313" key="1">
    <source>
        <dbReference type="EMBL" id="HIQ70987.1"/>
    </source>
</evidence>
<dbReference type="Pfam" id="PF06133">
    <property type="entry name" value="Com_YlbF"/>
    <property type="match status" value="1"/>
</dbReference>